<dbReference type="GO" id="GO:0004523">
    <property type="term" value="F:RNA-DNA hybrid ribonuclease activity"/>
    <property type="evidence" value="ECO:0007669"/>
    <property type="project" value="InterPro"/>
</dbReference>
<name>A0AAV7H8I7_DENCH</name>
<dbReference type="InterPro" id="IPR036397">
    <property type="entry name" value="RNaseH_sf"/>
</dbReference>
<dbReference type="InterPro" id="IPR002156">
    <property type="entry name" value="RNaseH_domain"/>
</dbReference>
<evidence type="ECO:0000259" key="1">
    <source>
        <dbReference type="Pfam" id="PF13456"/>
    </source>
</evidence>
<protein>
    <recommendedName>
        <fullName evidence="1">RNase H type-1 domain-containing protein</fullName>
    </recommendedName>
</protein>
<evidence type="ECO:0000313" key="3">
    <source>
        <dbReference type="Proteomes" id="UP000775213"/>
    </source>
</evidence>
<dbReference type="Proteomes" id="UP000775213">
    <property type="component" value="Unassembled WGS sequence"/>
</dbReference>
<dbReference type="GO" id="GO:0003676">
    <property type="term" value="F:nucleic acid binding"/>
    <property type="evidence" value="ECO:0007669"/>
    <property type="project" value="InterPro"/>
</dbReference>
<dbReference type="Pfam" id="PF13456">
    <property type="entry name" value="RVT_3"/>
    <property type="match status" value="1"/>
</dbReference>
<evidence type="ECO:0000313" key="2">
    <source>
        <dbReference type="EMBL" id="KAH0463868.1"/>
    </source>
</evidence>
<dbReference type="PANTHER" id="PTHR47723">
    <property type="entry name" value="OS05G0353850 PROTEIN"/>
    <property type="match status" value="1"/>
</dbReference>
<reference evidence="2 3" key="1">
    <citation type="journal article" date="2021" name="Hortic Res">
        <title>Chromosome-scale assembly of the Dendrobium chrysotoxum genome enhances the understanding of orchid evolution.</title>
        <authorList>
            <person name="Zhang Y."/>
            <person name="Zhang G.Q."/>
            <person name="Zhang D."/>
            <person name="Liu X.D."/>
            <person name="Xu X.Y."/>
            <person name="Sun W.H."/>
            <person name="Yu X."/>
            <person name="Zhu X."/>
            <person name="Wang Z.W."/>
            <person name="Zhao X."/>
            <person name="Zhong W.Y."/>
            <person name="Chen H."/>
            <person name="Yin W.L."/>
            <person name="Huang T."/>
            <person name="Niu S.C."/>
            <person name="Liu Z.J."/>
        </authorList>
    </citation>
    <scope>NUCLEOTIDE SEQUENCE [LARGE SCALE GENOMIC DNA]</scope>
    <source>
        <strain evidence="2">Lindl</strain>
    </source>
</reference>
<comment type="caution">
    <text evidence="2">The sequence shown here is derived from an EMBL/GenBank/DDBJ whole genome shotgun (WGS) entry which is preliminary data.</text>
</comment>
<gene>
    <name evidence="2" type="ORF">IEQ34_006654</name>
</gene>
<feature type="domain" description="RNase H type-1" evidence="1">
    <location>
        <begin position="7"/>
        <end position="85"/>
    </location>
</feature>
<accession>A0AAV7H8I7</accession>
<dbReference type="AlphaFoldDB" id="A0AAV7H8I7"/>
<dbReference type="Gene3D" id="3.30.420.10">
    <property type="entry name" value="Ribonuclease H-like superfamily/Ribonuclease H"/>
    <property type="match status" value="1"/>
</dbReference>
<sequence length="88" mass="10157">MNASILRSNLARIGGVFRDHKGTLLLAFGKKRIHWDVAQLELEAVLAIREFIQSWMMNNKGVIIEGDNLNIINFIQESMNKSKWQMEN</sequence>
<keyword evidence="3" id="KW-1185">Reference proteome</keyword>
<proteinExistence type="predicted"/>
<dbReference type="InterPro" id="IPR053151">
    <property type="entry name" value="RNase_H-like"/>
</dbReference>
<organism evidence="2 3">
    <name type="scientific">Dendrobium chrysotoxum</name>
    <name type="common">Orchid</name>
    <dbReference type="NCBI Taxonomy" id="161865"/>
    <lineage>
        <taxon>Eukaryota</taxon>
        <taxon>Viridiplantae</taxon>
        <taxon>Streptophyta</taxon>
        <taxon>Embryophyta</taxon>
        <taxon>Tracheophyta</taxon>
        <taxon>Spermatophyta</taxon>
        <taxon>Magnoliopsida</taxon>
        <taxon>Liliopsida</taxon>
        <taxon>Asparagales</taxon>
        <taxon>Orchidaceae</taxon>
        <taxon>Epidendroideae</taxon>
        <taxon>Malaxideae</taxon>
        <taxon>Dendrobiinae</taxon>
        <taxon>Dendrobium</taxon>
    </lineage>
</organism>
<dbReference type="EMBL" id="JAGFBR010000007">
    <property type="protein sequence ID" value="KAH0463868.1"/>
    <property type="molecule type" value="Genomic_DNA"/>
</dbReference>
<dbReference type="PANTHER" id="PTHR47723:SF19">
    <property type="entry name" value="POLYNUCLEOTIDYL TRANSFERASE, RIBONUCLEASE H-LIKE SUPERFAMILY PROTEIN"/>
    <property type="match status" value="1"/>
</dbReference>